<evidence type="ECO:0000313" key="3">
    <source>
        <dbReference type="Proteomes" id="UP000270342"/>
    </source>
</evidence>
<dbReference type="Gene3D" id="3.10.180.10">
    <property type="entry name" value="2,3-Dihydroxybiphenyl 1,2-Dioxygenase, domain 1"/>
    <property type="match status" value="2"/>
</dbReference>
<feature type="domain" description="VOC" evidence="1">
    <location>
        <begin position="143"/>
        <end position="268"/>
    </location>
</feature>
<dbReference type="InterPro" id="IPR037523">
    <property type="entry name" value="VOC_core"/>
</dbReference>
<organism evidence="2 3">
    <name type="scientific">Pararobbsia silviterrae</name>
    <dbReference type="NCBI Taxonomy" id="1792498"/>
    <lineage>
        <taxon>Bacteria</taxon>
        <taxon>Pseudomonadati</taxon>
        <taxon>Pseudomonadota</taxon>
        <taxon>Betaproteobacteria</taxon>
        <taxon>Burkholderiales</taxon>
        <taxon>Burkholderiaceae</taxon>
        <taxon>Pararobbsia</taxon>
    </lineage>
</organism>
<evidence type="ECO:0000313" key="2">
    <source>
        <dbReference type="EMBL" id="RKP57844.1"/>
    </source>
</evidence>
<dbReference type="OrthoDB" id="8676366at2"/>
<dbReference type="EMBL" id="RBZU01000002">
    <property type="protein sequence ID" value="RKP57844.1"/>
    <property type="molecule type" value="Genomic_DNA"/>
</dbReference>
<dbReference type="AlphaFoldDB" id="A0A494YCV7"/>
<dbReference type="Pfam" id="PF00903">
    <property type="entry name" value="Glyoxalase"/>
    <property type="match status" value="1"/>
</dbReference>
<dbReference type="SUPFAM" id="SSF54593">
    <property type="entry name" value="Glyoxalase/Bleomycin resistance protein/Dihydroxybiphenyl dioxygenase"/>
    <property type="match status" value="1"/>
</dbReference>
<evidence type="ECO:0000259" key="1">
    <source>
        <dbReference type="PROSITE" id="PS51819"/>
    </source>
</evidence>
<keyword evidence="2" id="KW-0223">Dioxygenase</keyword>
<accession>A0A494YCV7</accession>
<reference evidence="2 3" key="1">
    <citation type="submission" date="2018-10" db="EMBL/GenBank/DDBJ databases">
        <title>Robbsia sp. DHC34, isolated from soil.</title>
        <authorList>
            <person name="Gao Z.-H."/>
            <person name="Qiu L.-H."/>
        </authorList>
    </citation>
    <scope>NUCLEOTIDE SEQUENCE [LARGE SCALE GENOMIC DNA]</scope>
    <source>
        <strain evidence="2 3">DHC34</strain>
    </source>
</reference>
<keyword evidence="3" id="KW-1185">Reference proteome</keyword>
<protein>
    <submittedName>
        <fullName evidence="2">Catechol 2,3-dioxygenase</fullName>
    </submittedName>
</protein>
<dbReference type="InterPro" id="IPR004360">
    <property type="entry name" value="Glyas_Fos-R_dOase_dom"/>
</dbReference>
<gene>
    <name evidence="2" type="ORF">D7S86_07950</name>
</gene>
<dbReference type="Proteomes" id="UP000270342">
    <property type="component" value="Unassembled WGS sequence"/>
</dbReference>
<comment type="caution">
    <text evidence="2">The sequence shown here is derived from an EMBL/GenBank/DDBJ whole genome shotgun (WGS) entry which is preliminary data.</text>
</comment>
<sequence>MHSPITGISYARLSVPDLDVMQTFLTDFGLILVHRDSKRLYMRGTGDAPFIHVCELGEPGTIAFGYDAADESVLHDFVAAGDAKSVEPIDEPGGGRRVVLSAPDGFEIEIVSGREKAPPLPLREFVRGSSGASILRGPSRVRRVSHGVLTTPNMDATLNWYHQKLGLIPSDEIYAGTPDNRLGVFSRLDRGEEPVDHHVIFVVRHEKSGAHHVSFEVENADDIFKGHDYLQRLGKYEHIRGISRHALGSQIFDYWMSPFEQIHEHWISSEQMTRDSAFGAHRVDSDMAHDHGDKVTPRFSKHVSPFTRRLS</sequence>
<dbReference type="RefSeq" id="WP_121085199.1">
    <property type="nucleotide sequence ID" value="NZ_RBZU01000002.1"/>
</dbReference>
<dbReference type="GO" id="GO:0051213">
    <property type="term" value="F:dioxygenase activity"/>
    <property type="evidence" value="ECO:0007669"/>
    <property type="project" value="UniProtKB-KW"/>
</dbReference>
<feature type="domain" description="VOC" evidence="1">
    <location>
        <begin position="7"/>
        <end position="113"/>
    </location>
</feature>
<name>A0A494YCV7_9BURK</name>
<dbReference type="PROSITE" id="PS51819">
    <property type="entry name" value="VOC"/>
    <property type="match status" value="2"/>
</dbReference>
<dbReference type="InterPro" id="IPR029068">
    <property type="entry name" value="Glyas_Bleomycin-R_OHBP_Dase"/>
</dbReference>
<proteinExistence type="predicted"/>
<keyword evidence="2" id="KW-0560">Oxidoreductase</keyword>